<keyword evidence="3" id="KW-1185">Reference proteome</keyword>
<comment type="caution">
    <text evidence="2">The sequence shown here is derived from an EMBL/GenBank/DDBJ whole genome shotgun (WGS) entry which is preliminary data.</text>
</comment>
<feature type="region of interest" description="Disordered" evidence="1">
    <location>
        <begin position="36"/>
        <end position="60"/>
    </location>
</feature>
<accession>A0A0V7ZD62</accession>
<dbReference type="OrthoDB" id="571921at2"/>
<dbReference type="InterPro" id="IPR048028">
    <property type="entry name" value="Psb34-like"/>
</dbReference>
<dbReference type="Proteomes" id="UP000053372">
    <property type="component" value="Unassembled WGS sequence"/>
</dbReference>
<name>A0A0V7ZD62_9CYAN</name>
<evidence type="ECO:0000256" key="1">
    <source>
        <dbReference type="SAM" id="MobiDB-lite"/>
    </source>
</evidence>
<feature type="region of interest" description="Disordered" evidence="1">
    <location>
        <begin position="81"/>
        <end position="118"/>
    </location>
</feature>
<proteinExistence type="predicted"/>
<gene>
    <name evidence="2" type="ORF">BC008_09615</name>
</gene>
<dbReference type="Pfam" id="PF26394">
    <property type="entry name" value="Psb34"/>
    <property type="match status" value="1"/>
</dbReference>
<evidence type="ECO:0000313" key="2">
    <source>
        <dbReference type="EMBL" id="KST62415.1"/>
    </source>
</evidence>
<protein>
    <submittedName>
        <fullName evidence="2">Uncharacterized protein</fullName>
    </submittedName>
</protein>
<organism evidence="2 3">
    <name type="scientific">Mastigocoleus testarum BC008</name>
    <dbReference type="NCBI Taxonomy" id="371196"/>
    <lineage>
        <taxon>Bacteria</taxon>
        <taxon>Bacillati</taxon>
        <taxon>Cyanobacteriota</taxon>
        <taxon>Cyanophyceae</taxon>
        <taxon>Nostocales</taxon>
        <taxon>Hapalosiphonaceae</taxon>
        <taxon>Mastigocoleus</taxon>
    </lineage>
</organism>
<dbReference type="EMBL" id="LMTZ01000157">
    <property type="protein sequence ID" value="KST62415.1"/>
    <property type="molecule type" value="Genomic_DNA"/>
</dbReference>
<feature type="compositionally biased region" description="Basic and acidic residues" evidence="1">
    <location>
        <begin position="100"/>
        <end position="112"/>
    </location>
</feature>
<sequence length="118" mass="13248">MFMADNKQRTEKDGYDPNIIPAETAARIEREGEIFKQQPEKTEGELDTTSGFTVDNEGLANNYAVEPEMYYEERGDLKAKEEAQAAQRAKELAEINSNEEDGKLTMEDDNRGKGVGII</sequence>
<reference evidence="2 3" key="1">
    <citation type="journal article" date="2015" name="Genome Announc.">
        <title>Draft Genome of the Euendolithic (true boring) Cyanobacterium Mastigocoleus testarum strain BC008.</title>
        <authorList>
            <person name="Guida B.S."/>
            <person name="Garcia-Pichel F."/>
        </authorList>
    </citation>
    <scope>NUCLEOTIDE SEQUENCE [LARGE SCALE GENOMIC DNA]</scope>
    <source>
        <strain evidence="2 3">BC008</strain>
    </source>
</reference>
<feature type="compositionally biased region" description="Basic and acidic residues" evidence="1">
    <location>
        <begin position="81"/>
        <end position="93"/>
    </location>
</feature>
<evidence type="ECO:0000313" key="3">
    <source>
        <dbReference type="Proteomes" id="UP000053372"/>
    </source>
</evidence>
<dbReference type="AlphaFoldDB" id="A0A0V7ZD62"/>